<evidence type="ECO:0000313" key="2">
    <source>
        <dbReference type="EMBL" id="KAK9877572.1"/>
    </source>
</evidence>
<name>A0AAW1U1F7_9CUCU</name>
<feature type="region of interest" description="Disordered" evidence="1">
    <location>
        <begin position="1"/>
        <end position="22"/>
    </location>
</feature>
<sequence length="105" mass="11883">MELGKKHDWANSSKKTKDPAPEVLLNLFPAGARRGWVEHVGGEEEEEDNVDDENRDINVAKLLAQEVGEDNEYENSEEEGINLQEAIEMSEPGPSRASKRKKRHE</sequence>
<feature type="compositionally biased region" description="Basic and acidic residues" evidence="1">
    <location>
        <begin position="1"/>
        <end position="20"/>
    </location>
</feature>
<dbReference type="AlphaFoldDB" id="A0AAW1U1F7"/>
<feature type="region of interest" description="Disordered" evidence="1">
    <location>
        <begin position="65"/>
        <end position="105"/>
    </location>
</feature>
<comment type="caution">
    <text evidence="2">The sequence shown here is derived from an EMBL/GenBank/DDBJ whole genome shotgun (WGS) entry which is preliminary data.</text>
</comment>
<reference evidence="2 3" key="1">
    <citation type="submission" date="2023-03" db="EMBL/GenBank/DDBJ databases">
        <title>Genome insight into feeding habits of ladybird beetles.</title>
        <authorList>
            <person name="Li H.-S."/>
            <person name="Huang Y.-H."/>
            <person name="Pang H."/>
        </authorList>
    </citation>
    <scope>NUCLEOTIDE SEQUENCE [LARGE SCALE GENOMIC DNA]</scope>
    <source>
        <strain evidence="2">SYSU_2023b</strain>
        <tissue evidence="2">Whole body</tissue>
    </source>
</reference>
<keyword evidence="3" id="KW-1185">Reference proteome</keyword>
<dbReference type="Proteomes" id="UP001431783">
    <property type="component" value="Unassembled WGS sequence"/>
</dbReference>
<proteinExistence type="predicted"/>
<accession>A0AAW1U1F7</accession>
<organism evidence="2 3">
    <name type="scientific">Henosepilachna vigintioctopunctata</name>
    <dbReference type="NCBI Taxonomy" id="420089"/>
    <lineage>
        <taxon>Eukaryota</taxon>
        <taxon>Metazoa</taxon>
        <taxon>Ecdysozoa</taxon>
        <taxon>Arthropoda</taxon>
        <taxon>Hexapoda</taxon>
        <taxon>Insecta</taxon>
        <taxon>Pterygota</taxon>
        <taxon>Neoptera</taxon>
        <taxon>Endopterygota</taxon>
        <taxon>Coleoptera</taxon>
        <taxon>Polyphaga</taxon>
        <taxon>Cucujiformia</taxon>
        <taxon>Coccinelloidea</taxon>
        <taxon>Coccinellidae</taxon>
        <taxon>Epilachninae</taxon>
        <taxon>Epilachnini</taxon>
        <taxon>Henosepilachna</taxon>
    </lineage>
</organism>
<gene>
    <name evidence="2" type="ORF">WA026_018676</name>
</gene>
<evidence type="ECO:0000313" key="3">
    <source>
        <dbReference type="Proteomes" id="UP001431783"/>
    </source>
</evidence>
<protein>
    <submittedName>
        <fullName evidence="2">Uncharacterized protein</fullName>
    </submittedName>
</protein>
<dbReference type="EMBL" id="JARQZJ010000042">
    <property type="protein sequence ID" value="KAK9877572.1"/>
    <property type="molecule type" value="Genomic_DNA"/>
</dbReference>
<feature type="compositionally biased region" description="Acidic residues" evidence="1">
    <location>
        <begin position="67"/>
        <end position="80"/>
    </location>
</feature>
<evidence type="ECO:0000256" key="1">
    <source>
        <dbReference type="SAM" id="MobiDB-lite"/>
    </source>
</evidence>